<evidence type="ECO:0000256" key="1">
    <source>
        <dbReference type="ARBA" id="ARBA00004141"/>
    </source>
</evidence>
<keyword evidence="6 9" id="KW-1133">Transmembrane helix</keyword>
<accession>A0A2C9JF81</accession>
<evidence type="ECO:0000256" key="8">
    <source>
        <dbReference type="SAM" id="MobiDB-lite"/>
    </source>
</evidence>
<dbReference type="RefSeq" id="XP_013067501.2">
    <property type="nucleotide sequence ID" value="XM_013212047.2"/>
</dbReference>
<dbReference type="STRING" id="6526.A0A2C9JF81"/>
<reference evidence="11" key="3">
    <citation type="submission" date="2020-05" db="UniProtKB">
        <authorList>
            <consortium name="EnsemblMetazoa"/>
        </authorList>
    </citation>
    <scope>IDENTIFICATION</scope>
    <source>
        <strain evidence="11">BB02</strain>
    </source>
</reference>
<dbReference type="VEuPathDB" id="VectorBase:BGLAX_042088"/>
<feature type="transmembrane region" description="Helical" evidence="9">
    <location>
        <begin position="109"/>
        <end position="132"/>
    </location>
</feature>
<protein>
    <recommendedName>
        <fullName evidence="10">Peptidase S54 rhomboid domain-containing protein</fullName>
    </recommendedName>
</protein>
<evidence type="ECO:0000256" key="4">
    <source>
        <dbReference type="ARBA" id="ARBA00022692"/>
    </source>
</evidence>
<sequence length="449" mass="50062">MAANPRGRGAQWGTILLGSQLMHVGLQNVPPVTLALIVGQTLVFLEAFPEVFPSPLDVCMSSYLVFRKGEWIRMLKGSVYHGDDMHLYFNMLSLLYKGSILEKTYGSPYYAYMITTFTGLTSATYVGLGLLLSHLTGDESYLSSCAVGFSGVLFAMKVLVTLASPPGVHYIGNIPVPSKYIFWVELFLIQMAAPNASFVGHLAGILVGLAYAKGPLKYIMDLFLPSSIYRHNSRGGYPRFSSRRYFSSSGVSGYSTEGNRRGYRSEGIRRGLFSRLFGNNVAYNNNDSRDPQYSSEDYRRNPTFETNSIFNQEPPNLHDPARRARQPSPQSQRPPHRSDDNIRPGYSSSRYRTSSTYENPYMRTASSASSAHSHTNANPRTAYYDTHASPSAPYSYTRATPTAPYSSEDQDISSQGYRDDLYTAGLDEEEQIRIALQESLNANNWNSHP</sequence>
<evidence type="ECO:0000256" key="2">
    <source>
        <dbReference type="ARBA" id="ARBA00009045"/>
    </source>
</evidence>
<keyword evidence="7 9" id="KW-0472">Membrane</keyword>
<evidence type="ECO:0000256" key="5">
    <source>
        <dbReference type="ARBA" id="ARBA00022801"/>
    </source>
</evidence>
<dbReference type="VEuPathDB" id="VectorBase:BGLB001689"/>
<dbReference type="RefSeq" id="XP_013067502.2">
    <property type="nucleotide sequence ID" value="XM_013212048.2"/>
</dbReference>
<dbReference type="Pfam" id="PF01694">
    <property type="entry name" value="Rhomboid"/>
    <property type="match status" value="1"/>
</dbReference>
<evidence type="ECO:0000256" key="7">
    <source>
        <dbReference type="ARBA" id="ARBA00023136"/>
    </source>
</evidence>
<feature type="transmembrane region" description="Helical" evidence="9">
    <location>
        <begin position="180"/>
        <end position="212"/>
    </location>
</feature>
<feature type="compositionally biased region" description="Polar residues" evidence="8">
    <location>
        <begin position="388"/>
        <end position="416"/>
    </location>
</feature>
<feature type="compositionally biased region" description="Low complexity" evidence="8">
    <location>
        <begin position="346"/>
        <end position="357"/>
    </location>
</feature>
<dbReference type="GO" id="GO:0006508">
    <property type="term" value="P:proteolysis"/>
    <property type="evidence" value="ECO:0007669"/>
    <property type="project" value="UniProtKB-KW"/>
</dbReference>
<name>A0A2C9JF81_BIOGL</name>
<evidence type="ECO:0000313" key="11">
    <source>
        <dbReference type="EnsemblMetazoa" id="BGLB001689-PE"/>
    </source>
</evidence>
<evidence type="ECO:0000256" key="6">
    <source>
        <dbReference type="ARBA" id="ARBA00022989"/>
    </source>
</evidence>
<dbReference type="SUPFAM" id="SSF144091">
    <property type="entry name" value="Rhomboid-like"/>
    <property type="match status" value="1"/>
</dbReference>
<dbReference type="EnsemblMetazoa" id="BGLB001689-RC">
    <property type="protein sequence ID" value="BGLB001689-PC"/>
    <property type="gene ID" value="BGLB001689"/>
</dbReference>
<organism evidence="11 13">
    <name type="scientific">Biomphalaria glabrata</name>
    <name type="common">Bloodfluke planorb</name>
    <name type="synonym">Freshwater snail</name>
    <dbReference type="NCBI Taxonomy" id="6526"/>
    <lineage>
        <taxon>Eukaryota</taxon>
        <taxon>Metazoa</taxon>
        <taxon>Spiralia</taxon>
        <taxon>Lophotrochozoa</taxon>
        <taxon>Mollusca</taxon>
        <taxon>Gastropoda</taxon>
        <taxon>Heterobranchia</taxon>
        <taxon>Euthyneura</taxon>
        <taxon>Panpulmonata</taxon>
        <taxon>Hygrophila</taxon>
        <taxon>Lymnaeoidea</taxon>
        <taxon>Planorbidae</taxon>
        <taxon>Biomphalaria</taxon>
    </lineage>
</organism>
<dbReference type="GO" id="GO:0016020">
    <property type="term" value="C:membrane"/>
    <property type="evidence" value="ECO:0007669"/>
    <property type="project" value="UniProtKB-SubCell"/>
</dbReference>
<dbReference type="RefSeq" id="XP_013067500.2">
    <property type="nucleotide sequence ID" value="XM_013212046.2"/>
</dbReference>
<keyword evidence="5" id="KW-0378">Hydrolase</keyword>
<dbReference type="KEGG" id="bgt:106055672"/>
<dbReference type="Proteomes" id="UP000076420">
    <property type="component" value="Unassembled WGS sequence"/>
</dbReference>
<dbReference type="PANTHER" id="PTHR43066">
    <property type="entry name" value="RHOMBOID-RELATED PROTEIN"/>
    <property type="match status" value="1"/>
</dbReference>
<proteinExistence type="inferred from homology"/>
<dbReference type="FunFam" id="1.20.1540.10:FF:000008">
    <property type="entry name" value="RHOMBOID-like protein 13"/>
    <property type="match status" value="1"/>
</dbReference>
<dbReference type="Gene3D" id="1.20.1540.10">
    <property type="entry name" value="Rhomboid-like"/>
    <property type="match status" value="1"/>
</dbReference>
<dbReference type="EnsemblMetazoa" id="BGLB001689-RG">
    <property type="protein sequence ID" value="BGLB001689-PG"/>
    <property type="gene ID" value="BGLB001689"/>
</dbReference>
<reference evidence="12" key="1">
    <citation type="journal article" date="2004" name="J. Parasitol.">
        <title>The mitochondrial genome of Biomphalaria glabrata (Gastropoda: Basommatophora), intermediate host of Schistosoma mansoni.</title>
        <authorList>
            <person name="DeJong R.J."/>
            <person name="Emery A.M."/>
            <person name="Adema C.M."/>
        </authorList>
    </citation>
    <scope>NUCLEOTIDE SEQUENCE</scope>
    <source>
        <strain evidence="12">BB02</strain>
    </source>
</reference>
<dbReference type="PANTHER" id="PTHR43066:SF1">
    <property type="entry name" value="RHOMBOID PROTEIN 2"/>
    <property type="match status" value="1"/>
</dbReference>
<feature type="transmembrane region" description="Helical" evidence="9">
    <location>
        <begin position="141"/>
        <end position="160"/>
    </location>
</feature>
<evidence type="ECO:0000256" key="3">
    <source>
        <dbReference type="ARBA" id="ARBA00022670"/>
    </source>
</evidence>
<reference evidence="12" key="2">
    <citation type="submission" date="2013-03" db="EMBL/GenBank/DDBJ databases">
        <title>Sequence assembly of the Biomphalaria glabrata genome version 4.3.</title>
        <authorList>
            <person name="Warren W."/>
            <person name="Wilson R.K."/>
            <person name="Hillier L.W."/>
            <person name="Minx P."/>
        </authorList>
    </citation>
    <scope>NUCLEOTIDE SEQUENCE</scope>
    <source>
        <strain evidence="12">BB02</strain>
    </source>
</reference>
<feature type="compositionally biased region" description="Polar residues" evidence="8">
    <location>
        <begin position="305"/>
        <end position="314"/>
    </location>
</feature>
<gene>
    <name evidence="11" type="primary">106055672</name>
</gene>
<dbReference type="InterPro" id="IPR022764">
    <property type="entry name" value="Peptidase_S54_rhomboid_dom"/>
</dbReference>
<dbReference type="EnsemblMetazoa" id="BGLB001689-RE">
    <property type="protein sequence ID" value="BGLB001689-PE"/>
    <property type="gene ID" value="BGLB001689"/>
</dbReference>
<keyword evidence="4 9" id="KW-0812">Transmembrane</keyword>
<keyword evidence="3" id="KW-0645">Protease</keyword>
<feature type="compositionally biased region" description="Low complexity" evidence="8">
    <location>
        <begin position="364"/>
        <end position="378"/>
    </location>
</feature>
<evidence type="ECO:0000259" key="10">
    <source>
        <dbReference type="Pfam" id="PF01694"/>
    </source>
</evidence>
<dbReference type="AlphaFoldDB" id="A0A2C9JF81"/>
<dbReference type="EnsemblMetazoa" id="BGLB001689-RF">
    <property type="protein sequence ID" value="BGLB001689-PF"/>
    <property type="gene ID" value="BGLB001689"/>
</dbReference>
<dbReference type="InterPro" id="IPR035952">
    <property type="entry name" value="Rhomboid-like_sf"/>
</dbReference>
<feature type="region of interest" description="Disordered" evidence="8">
    <location>
        <begin position="305"/>
        <end position="422"/>
    </location>
</feature>
<evidence type="ECO:0000256" key="9">
    <source>
        <dbReference type="SAM" id="Phobius"/>
    </source>
</evidence>
<dbReference type="GO" id="GO:0004252">
    <property type="term" value="F:serine-type endopeptidase activity"/>
    <property type="evidence" value="ECO:0007669"/>
    <property type="project" value="InterPro"/>
</dbReference>
<dbReference type="OrthoDB" id="10257275at2759"/>
<evidence type="ECO:0000313" key="12">
    <source>
        <dbReference type="EnsemblMetazoa" id="BGLB001689-PG"/>
    </source>
</evidence>
<feature type="domain" description="Peptidase S54 rhomboid" evidence="10">
    <location>
        <begin position="69"/>
        <end position="212"/>
    </location>
</feature>
<comment type="subcellular location">
    <subcellularLocation>
        <location evidence="1">Membrane</location>
        <topology evidence="1">Multi-pass membrane protein</topology>
    </subcellularLocation>
</comment>
<comment type="similarity">
    <text evidence="2">Belongs to the peptidase S54 family.</text>
</comment>
<evidence type="ECO:0000313" key="13">
    <source>
        <dbReference type="Proteomes" id="UP000076420"/>
    </source>
</evidence>